<accession>A0ACC1I9F2</accession>
<feature type="non-terminal residue" evidence="1">
    <location>
        <position position="776"/>
    </location>
</feature>
<organism evidence="1 2">
    <name type="scientific">Kickxella alabastrina</name>
    <dbReference type="NCBI Taxonomy" id="61397"/>
    <lineage>
        <taxon>Eukaryota</taxon>
        <taxon>Fungi</taxon>
        <taxon>Fungi incertae sedis</taxon>
        <taxon>Zoopagomycota</taxon>
        <taxon>Kickxellomycotina</taxon>
        <taxon>Kickxellomycetes</taxon>
        <taxon>Kickxellales</taxon>
        <taxon>Kickxellaceae</taxon>
        <taxon>Kickxella</taxon>
    </lineage>
</organism>
<comment type="caution">
    <text evidence="1">The sequence shown here is derived from an EMBL/GenBank/DDBJ whole genome shotgun (WGS) entry which is preliminary data.</text>
</comment>
<protein>
    <submittedName>
        <fullName evidence="1">Uncharacterized protein</fullName>
    </submittedName>
</protein>
<name>A0ACC1I9F2_9FUNG</name>
<reference evidence="1" key="1">
    <citation type="submission" date="2022-07" db="EMBL/GenBank/DDBJ databases">
        <title>Phylogenomic reconstructions and comparative analyses of Kickxellomycotina fungi.</title>
        <authorList>
            <person name="Reynolds N.K."/>
            <person name="Stajich J.E."/>
            <person name="Barry K."/>
            <person name="Grigoriev I.V."/>
            <person name="Crous P."/>
            <person name="Smith M.E."/>
        </authorList>
    </citation>
    <scope>NUCLEOTIDE SEQUENCE</scope>
    <source>
        <strain evidence="1">Benny 63K</strain>
    </source>
</reference>
<evidence type="ECO:0000313" key="2">
    <source>
        <dbReference type="Proteomes" id="UP001150581"/>
    </source>
</evidence>
<proteinExistence type="predicted"/>
<keyword evidence="2" id="KW-1185">Reference proteome</keyword>
<gene>
    <name evidence="1" type="ORF">LPJ66_007270</name>
</gene>
<dbReference type="EMBL" id="JANBPG010001275">
    <property type="protein sequence ID" value="KAJ1890800.1"/>
    <property type="molecule type" value="Genomic_DNA"/>
</dbReference>
<sequence>MIAYQQQHQQQGSVAPNANPSTPNSVSAVPPASILAANSKLRFGNTGIASWDTTSTNDSTKSAKNDQFSATPKSFGAPTNGYRLNSGNVDVNNNNSSSSTHARKQQGSRGNHRNVNPAFAAPTWQNYHNHYQQLHQQKEAAAAASKGRSNRRIPNASDINKQWRAPAQAVTTTATTAASTISKVAAVSRPAPMMSSTYQANDSTVLSGLSLALNKHNVQNAAVPDSPITKAGFPLFDASQARSPNPLSPAISMKTPGYVDPESLPFELGSSITDITTGRQYTLLSVLGEGSYAVVYLARSSHDGGKYALKCLSKLGLTARQLSLQRTELDIHSSVCPHPHIVTLYSHFETRDWLFLVMERVAGPDLYDYITQHPSFNANQEERRFIEATRLFGQMIDAVAHIHALKAYHRDLKPENFILGADGNLKLTDFGLATRESLSTDFECGSKPYMSYENRNGGLNPKDPTVYGPRDDYSPRLSDVWALGVLFLNLLFAQSPWTDPSRESCFKFCRFLREGAGFLVSQFPKLPREVGDFLVTRIFSPESGRCNVLELKQWVQDLGYPFNLPKSGSGTVSRPIATRHKNISAGRRPANTHVGNSFGAGAGASSYGKSYMSGSIGKKWSPTNGVVGGNLPKMPYVPQAILASTALALDSAMAAAAAAAAPSAKPKSPHNKRFAAMQPVHMPGSGFAAHPTVGKANHMSTSVPAAVFSQIIPATQAAAARQMMPREFNPTAAKAAAAILQSSMLCLPKNGLGQGKLDKSVDMDGMDVDEDENDDS</sequence>
<dbReference type="Proteomes" id="UP001150581">
    <property type="component" value="Unassembled WGS sequence"/>
</dbReference>
<evidence type="ECO:0000313" key="1">
    <source>
        <dbReference type="EMBL" id="KAJ1890800.1"/>
    </source>
</evidence>